<dbReference type="Gene3D" id="1.10.10.10">
    <property type="entry name" value="Winged helix-like DNA-binding domain superfamily/Winged helix DNA-binding domain"/>
    <property type="match status" value="3"/>
</dbReference>
<dbReference type="InterPro" id="IPR053924">
    <property type="entry name" value="RecX_HTH_2nd"/>
</dbReference>
<evidence type="ECO:0000259" key="6">
    <source>
        <dbReference type="Pfam" id="PF21981"/>
    </source>
</evidence>
<evidence type="ECO:0000256" key="4">
    <source>
        <dbReference type="ARBA" id="ARBA00022490"/>
    </source>
</evidence>
<dbReference type="PANTHER" id="PTHR33602:SF1">
    <property type="entry name" value="REGULATORY PROTEIN RECX FAMILY PROTEIN"/>
    <property type="match status" value="1"/>
</dbReference>
<evidence type="ECO:0000313" key="8">
    <source>
        <dbReference type="Proteomes" id="UP000198657"/>
    </source>
</evidence>
<proteinExistence type="inferred from homology"/>
<organism evidence="7 8">
    <name type="scientific">Flavobacterium sinopsychrotolerans</name>
    <dbReference type="NCBI Taxonomy" id="604089"/>
    <lineage>
        <taxon>Bacteria</taxon>
        <taxon>Pseudomonadati</taxon>
        <taxon>Bacteroidota</taxon>
        <taxon>Flavobacteriia</taxon>
        <taxon>Flavobacteriales</taxon>
        <taxon>Flavobacteriaceae</taxon>
        <taxon>Flavobacterium</taxon>
    </lineage>
</organism>
<dbReference type="Pfam" id="PF21981">
    <property type="entry name" value="RecX_HTH3"/>
    <property type="match status" value="1"/>
</dbReference>
<evidence type="ECO:0000313" key="7">
    <source>
        <dbReference type="EMBL" id="SEO47884.1"/>
    </source>
</evidence>
<evidence type="ECO:0000256" key="2">
    <source>
        <dbReference type="ARBA" id="ARBA00009695"/>
    </source>
</evidence>
<dbReference type="InterPro" id="IPR036388">
    <property type="entry name" value="WH-like_DNA-bd_sf"/>
</dbReference>
<dbReference type="Proteomes" id="UP000198657">
    <property type="component" value="Unassembled WGS sequence"/>
</dbReference>
<evidence type="ECO:0000259" key="5">
    <source>
        <dbReference type="Pfam" id="PF02631"/>
    </source>
</evidence>
<comment type="similarity">
    <text evidence="2">Belongs to the RecX family.</text>
</comment>
<dbReference type="EMBL" id="FODN01000007">
    <property type="protein sequence ID" value="SEO47884.1"/>
    <property type="molecule type" value="Genomic_DNA"/>
</dbReference>
<feature type="domain" description="RecX second three-helical" evidence="5">
    <location>
        <begin position="56"/>
        <end position="97"/>
    </location>
</feature>
<dbReference type="STRING" id="604089.SAMN04487942_2855"/>
<dbReference type="OrthoDB" id="1523826at2"/>
<dbReference type="PANTHER" id="PTHR33602">
    <property type="entry name" value="REGULATORY PROTEIN RECX FAMILY PROTEIN"/>
    <property type="match status" value="1"/>
</dbReference>
<name>A0A1H8Q1S9_9FLAO</name>
<dbReference type="AlphaFoldDB" id="A0A1H8Q1S9"/>
<protein>
    <recommendedName>
        <fullName evidence="3">Regulatory protein RecX</fullName>
    </recommendedName>
</protein>
<sequence length="165" mass="19753">MNPVYSIKEAIHKIEHFCAYQERCHEEVVQKLRSMKMDPDEIDTILVHLISDNFLNESRFACSFARGKHRIKFWGKIRIVNELKFRKITQYNINLALKEISTEEYLSTFHTVAERQWETISETNNLKKRKKFCDYLLRKGFESNLVYEKIKELKNLNTDDTDLTD</sequence>
<evidence type="ECO:0000256" key="3">
    <source>
        <dbReference type="ARBA" id="ARBA00018111"/>
    </source>
</evidence>
<dbReference type="RefSeq" id="WP_091172400.1">
    <property type="nucleotide sequence ID" value="NZ_CBCSFM010000004.1"/>
</dbReference>
<gene>
    <name evidence="7" type="ORF">SAMN04487942_2855</name>
</gene>
<dbReference type="GO" id="GO:0005737">
    <property type="term" value="C:cytoplasm"/>
    <property type="evidence" value="ECO:0007669"/>
    <property type="project" value="UniProtKB-SubCell"/>
</dbReference>
<dbReference type="Pfam" id="PF02631">
    <property type="entry name" value="RecX_HTH2"/>
    <property type="match status" value="1"/>
</dbReference>
<dbReference type="GO" id="GO:0006282">
    <property type="term" value="P:regulation of DNA repair"/>
    <property type="evidence" value="ECO:0007669"/>
    <property type="project" value="InterPro"/>
</dbReference>
<accession>A0A1H8Q1S9</accession>
<feature type="domain" description="RecX third three-helical" evidence="6">
    <location>
        <begin position="103"/>
        <end position="148"/>
    </location>
</feature>
<evidence type="ECO:0000256" key="1">
    <source>
        <dbReference type="ARBA" id="ARBA00004496"/>
    </source>
</evidence>
<comment type="subcellular location">
    <subcellularLocation>
        <location evidence="1">Cytoplasm</location>
    </subcellularLocation>
</comment>
<reference evidence="8" key="1">
    <citation type="submission" date="2016-10" db="EMBL/GenBank/DDBJ databases">
        <authorList>
            <person name="Varghese N."/>
            <person name="Submissions S."/>
        </authorList>
    </citation>
    <scope>NUCLEOTIDE SEQUENCE [LARGE SCALE GENOMIC DNA]</scope>
    <source>
        <strain evidence="8">CGMCC 1.8704</strain>
    </source>
</reference>
<keyword evidence="8" id="KW-1185">Reference proteome</keyword>
<dbReference type="InterPro" id="IPR003783">
    <property type="entry name" value="Regulatory_RecX"/>
</dbReference>
<dbReference type="InterPro" id="IPR053925">
    <property type="entry name" value="RecX_HTH_3rd"/>
</dbReference>
<keyword evidence="4" id="KW-0963">Cytoplasm</keyword>